<organism evidence="1 2">
    <name type="scientific">Methylophaga muralis</name>
    <dbReference type="NCBI Taxonomy" id="291169"/>
    <lineage>
        <taxon>Bacteria</taxon>
        <taxon>Pseudomonadati</taxon>
        <taxon>Pseudomonadota</taxon>
        <taxon>Gammaproteobacteria</taxon>
        <taxon>Thiotrichales</taxon>
        <taxon>Piscirickettsiaceae</taxon>
        <taxon>Methylophaga</taxon>
    </lineage>
</organism>
<dbReference type="AlphaFoldDB" id="A0A1E3GU22"/>
<dbReference type="Proteomes" id="UP000094379">
    <property type="component" value="Unassembled WGS sequence"/>
</dbReference>
<dbReference type="EMBL" id="MCRI01000010">
    <property type="protein sequence ID" value="ODN67066.1"/>
    <property type="molecule type" value="Genomic_DNA"/>
</dbReference>
<proteinExistence type="predicted"/>
<accession>A0A1E3GU22</accession>
<dbReference type="EC" id="5.1.3.13" evidence="1"/>
<dbReference type="STRING" id="291169.A9E74_01308"/>
<reference evidence="1 2" key="1">
    <citation type="submission" date="2016-07" db="EMBL/GenBank/DDBJ databases">
        <title>Draft Genome Sequence of Methylophaga muralis Bur 1.</title>
        <authorList>
            <person name="Vasilenko O.V."/>
            <person name="Doronina N.V."/>
            <person name="Shmareva M.N."/>
            <person name="Tarlachkov S.V."/>
            <person name="Mustakhimov I."/>
            <person name="Trotsenko Y.A."/>
        </authorList>
    </citation>
    <scope>NUCLEOTIDE SEQUENCE [LARGE SCALE GENOMIC DNA]</scope>
    <source>
        <strain evidence="1 2">Bur 1</strain>
    </source>
</reference>
<gene>
    <name evidence="1" type="primary">rfbC_1</name>
    <name evidence="1" type="ORF">A9E74_01308</name>
</gene>
<dbReference type="SUPFAM" id="SSF51182">
    <property type="entry name" value="RmlC-like cupins"/>
    <property type="match status" value="1"/>
</dbReference>
<keyword evidence="1" id="KW-0413">Isomerase</keyword>
<dbReference type="GO" id="GO:0008830">
    <property type="term" value="F:dTDP-4-dehydrorhamnose 3,5-epimerase activity"/>
    <property type="evidence" value="ECO:0007669"/>
    <property type="project" value="UniProtKB-EC"/>
</dbReference>
<comment type="caution">
    <text evidence="1">The sequence shown here is derived from an EMBL/GenBank/DDBJ whole genome shotgun (WGS) entry which is preliminary data.</text>
</comment>
<evidence type="ECO:0000313" key="2">
    <source>
        <dbReference type="Proteomes" id="UP000094379"/>
    </source>
</evidence>
<dbReference type="PATRIC" id="fig|291169.3.peg.1312"/>
<evidence type="ECO:0000313" key="1">
    <source>
        <dbReference type="EMBL" id="ODN67066.1"/>
    </source>
</evidence>
<protein>
    <submittedName>
        <fullName evidence="1">dTDP-4-dehydrorhamnose 3,5-epimerase</fullName>
        <ecNumber evidence="1">5.1.3.13</ecNumber>
    </submittedName>
</protein>
<dbReference type="Gene3D" id="2.60.120.10">
    <property type="entry name" value="Jelly Rolls"/>
    <property type="match status" value="1"/>
</dbReference>
<sequence length="40" mass="4557">MLVTDTNIPDVKLLTPKKFGDERGFFWKVITKKLSKTCSA</sequence>
<name>A0A1E3GU22_9GAMM</name>
<keyword evidence="2" id="KW-1185">Reference proteome</keyword>
<dbReference type="InterPro" id="IPR011051">
    <property type="entry name" value="RmlC_Cupin_sf"/>
</dbReference>
<dbReference type="InterPro" id="IPR014710">
    <property type="entry name" value="RmlC-like_jellyroll"/>
</dbReference>